<evidence type="ECO:0000313" key="8">
    <source>
        <dbReference type="EMBL" id="AHF25038.1"/>
    </source>
</evidence>
<dbReference type="Pfam" id="PF02055">
    <property type="entry name" value="Glyco_hydro_30"/>
    <property type="match status" value="2"/>
</dbReference>
<keyword evidence="4" id="KW-0326">Glycosidase</keyword>
<feature type="domain" description="Glycosyl hydrolase family 30 beta sandwich" evidence="7">
    <location>
        <begin position="423"/>
        <end position="480"/>
    </location>
</feature>
<feature type="domain" description="Glycosyl hydrolase family 30 TIM-barrel" evidence="6">
    <location>
        <begin position="219"/>
        <end position="418"/>
    </location>
</feature>
<comment type="similarity">
    <text evidence="1 4">Belongs to the glycosyl hydrolase 30 family.</text>
</comment>
<dbReference type="InterPro" id="IPR017853">
    <property type="entry name" value="GH"/>
</dbReference>
<evidence type="ECO:0000256" key="2">
    <source>
        <dbReference type="ARBA" id="ARBA00022729"/>
    </source>
</evidence>
<evidence type="ECO:0000259" key="6">
    <source>
        <dbReference type="Pfam" id="PF02055"/>
    </source>
</evidence>
<evidence type="ECO:0000259" key="7">
    <source>
        <dbReference type="Pfam" id="PF17189"/>
    </source>
</evidence>
<dbReference type="SUPFAM" id="SSF51445">
    <property type="entry name" value="(Trans)glycosidases"/>
    <property type="match status" value="1"/>
</dbReference>
<dbReference type="Gene3D" id="3.20.20.80">
    <property type="entry name" value="Glycosidases"/>
    <property type="match status" value="1"/>
</dbReference>
<keyword evidence="3 4" id="KW-0378">Hydrolase</keyword>
<dbReference type="PANTHER" id="PTHR11069">
    <property type="entry name" value="GLUCOSYLCERAMIDASE"/>
    <property type="match status" value="1"/>
</dbReference>
<dbReference type="PRINTS" id="PR00843">
    <property type="entry name" value="GLHYDRLASE30"/>
</dbReference>
<dbReference type="PROSITE" id="PS51257">
    <property type="entry name" value="PROKAR_LIPOPROTEIN"/>
    <property type="match status" value="1"/>
</dbReference>
<proteinExistence type="inferred from homology"/>
<feature type="domain" description="Glycosyl hydrolase family 30 TIM-barrel" evidence="6">
    <location>
        <begin position="66"/>
        <end position="177"/>
    </location>
</feature>
<evidence type="ECO:0000256" key="1">
    <source>
        <dbReference type="ARBA" id="ARBA00005382"/>
    </source>
</evidence>
<sequence length="482" mass="53928">MKRIFLFVGLAALMGAALTACRHEKPEWISTTFEQPWQVQDVSSLTTDAAEAVVEIDPKATLQKMEGFGTAASELSWDALRLLPPYEKESIFRELFDAKGGLRLSMVRTPLGASDFSLSYYSYDDYEGDFQLENFSVDQDSRGLLPFLVAAQAVNPKLKFWASPWCPPAWMKVNKHYASRSTAPMVRMAAARGTQAVDNGLAEDMQTPEGTDAFILEPEYLQAYANYFGKYIDAYKEYGINISMVMPQNEPNSNQIFPSCVWTPDGLKQFIAVLGPEMARRKVEVWLGTMERADVSLWDQIVKDPKAGKWIRGLGFQWAGKEALPGMHAAFPDLPCYMTEQECGNGANDWRGAMHSWDLMREYIQNGCEGYFYWNTALCAGESSTWGWRQNSLILVNRYTGSWSFTPEFYVLRHASHYVDRGAKVLSLSGSYADALAFVNPGGQVVVLAANQTAEPKPVTFRIGKKDHTAVLPANSLNTLTF</sequence>
<name>W0FJM1_9BACT</name>
<accession>W0FJM1</accession>
<reference evidence="8" key="1">
    <citation type="journal article" date="2013" name="PLoS ONE">
        <title>Metagenomic insights into the carbohydrate-active enzymes carried by the microorganisms adhering to solid digesta in the rumen of cows.</title>
        <authorList>
            <person name="Wang L."/>
            <person name="Hatem A."/>
            <person name="Catalyurek U.V."/>
            <person name="Morrison M."/>
            <person name="Yu Z."/>
        </authorList>
    </citation>
    <scope>NUCLEOTIDE SEQUENCE</scope>
</reference>
<dbReference type="PANTHER" id="PTHR11069:SF23">
    <property type="entry name" value="LYSOSOMAL ACID GLUCOSYLCERAMIDASE"/>
    <property type="match status" value="1"/>
</dbReference>
<dbReference type="InterPro" id="IPR001139">
    <property type="entry name" value="Glyco_hydro_30"/>
</dbReference>
<dbReference type="EMBL" id="KC246816">
    <property type="protein sequence ID" value="AHF25038.1"/>
    <property type="molecule type" value="Genomic_DNA"/>
</dbReference>
<evidence type="ECO:0000256" key="4">
    <source>
        <dbReference type="RuleBase" id="RU361188"/>
    </source>
</evidence>
<dbReference type="GO" id="GO:0016020">
    <property type="term" value="C:membrane"/>
    <property type="evidence" value="ECO:0007669"/>
    <property type="project" value="GOC"/>
</dbReference>
<dbReference type="InterPro" id="IPR013780">
    <property type="entry name" value="Glyco_hydro_b"/>
</dbReference>
<feature type="signal peptide" evidence="5">
    <location>
        <begin position="1"/>
        <end position="22"/>
    </location>
</feature>
<dbReference type="Gene3D" id="2.60.40.1180">
    <property type="entry name" value="Golgi alpha-mannosidase II"/>
    <property type="match status" value="1"/>
</dbReference>
<dbReference type="GO" id="GO:0004348">
    <property type="term" value="F:glucosylceramidase activity"/>
    <property type="evidence" value="ECO:0007669"/>
    <property type="project" value="InterPro"/>
</dbReference>
<dbReference type="GO" id="GO:0006680">
    <property type="term" value="P:glucosylceramide catabolic process"/>
    <property type="evidence" value="ECO:0007669"/>
    <property type="project" value="TreeGrafter"/>
</dbReference>
<evidence type="ECO:0000256" key="3">
    <source>
        <dbReference type="ARBA" id="ARBA00022801"/>
    </source>
</evidence>
<evidence type="ECO:0000256" key="5">
    <source>
        <dbReference type="SAM" id="SignalP"/>
    </source>
</evidence>
<dbReference type="InterPro" id="IPR033453">
    <property type="entry name" value="Glyco_hydro_30_TIM-barrel"/>
</dbReference>
<protein>
    <submittedName>
        <fullName evidence="8">Beta-D-(1,4)-xylosidase</fullName>
    </submittedName>
</protein>
<keyword evidence="2 5" id="KW-0732">Signal</keyword>
<organism evidence="8">
    <name type="scientific">uncultured bacterium Contig1514</name>
    <dbReference type="NCBI Taxonomy" id="1393445"/>
    <lineage>
        <taxon>Bacteria</taxon>
        <taxon>environmental samples</taxon>
    </lineage>
</organism>
<dbReference type="AlphaFoldDB" id="W0FJM1"/>
<feature type="chain" id="PRO_5004788751" evidence="5">
    <location>
        <begin position="23"/>
        <end position="482"/>
    </location>
</feature>
<dbReference type="Pfam" id="PF17189">
    <property type="entry name" value="Glyco_hydro_30C"/>
    <property type="match status" value="1"/>
</dbReference>
<dbReference type="InterPro" id="IPR033452">
    <property type="entry name" value="GH30_C"/>
</dbReference>